<gene>
    <name evidence="7" type="ORF">AVDCRST_MAG79-2538</name>
</gene>
<feature type="transmembrane region" description="Helical" evidence="5">
    <location>
        <begin position="201"/>
        <end position="220"/>
    </location>
</feature>
<dbReference type="AlphaFoldDB" id="A0A6J4UHH5"/>
<feature type="transmembrane region" description="Helical" evidence="5">
    <location>
        <begin position="56"/>
        <end position="74"/>
    </location>
</feature>
<evidence type="ECO:0000313" key="7">
    <source>
        <dbReference type="EMBL" id="CAA9548945.1"/>
    </source>
</evidence>
<feature type="transmembrane region" description="Helical" evidence="5">
    <location>
        <begin position="402"/>
        <end position="422"/>
    </location>
</feature>
<accession>A0A6J4UHH5</accession>
<evidence type="ECO:0000256" key="3">
    <source>
        <dbReference type="ARBA" id="ARBA00022989"/>
    </source>
</evidence>
<organism evidence="7">
    <name type="scientific">uncultured Thermoleophilia bacterium</name>
    <dbReference type="NCBI Taxonomy" id="1497501"/>
    <lineage>
        <taxon>Bacteria</taxon>
        <taxon>Bacillati</taxon>
        <taxon>Actinomycetota</taxon>
        <taxon>Thermoleophilia</taxon>
        <taxon>environmental samples</taxon>
    </lineage>
</organism>
<keyword evidence="2 5" id="KW-0812">Transmembrane</keyword>
<dbReference type="EMBL" id="CADCWC010000386">
    <property type="protein sequence ID" value="CAA9548945.1"/>
    <property type="molecule type" value="Genomic_DNA"/>
</dbReference>
<dbReference type="InterPro" id="IPR051533">
    <property type="entry name" value="WaaL-like"/>
</dbReference>
<feature type="transmembrane region" description="Helical" evidence="5">
    <location>
        <begin position="121"/>
        <end position="139"/>
    </location>
</feature>
<comment type="subcellular location">
    <subcellularLocation>
        <location evidence="1">Membrane</location>
        <topology evidence="1">Multi-pass membrane protein</topology>
    </subcellularLocation>
</comment>
<feature type="transmembrane region" description="Helical" evidence="5">
    <location>
        <begin position="366"/>
        <end position="390"/>
    </location>
</feature>
<protein>
    <recommendedName>
        <fullName evidence="6">O-antigen ligase-related domain-containing protein</fullName>
    </recommendedName>
</protein>
<sequence length="462" mass="48591">MRPHGLDAVLLLVLVVCTWQKLSWDVLGRLAVTDVLETAFVLGFVGSRVLRGDRRVAATAAVVSAFGLAFLAVSLGSLGNVETDVGVDQWTKALTKWVIHFSFLTCAVAHLVRRGPALHRTALVAFVLGLAVNAAYAVAQLGSQAVLGVNLDRTLLAPIFTGAATSGANVYGRVSGLTVEGAPTLTTVYRGTGLVDDPNHLGVMLCVPICLLLAAALGLGGDGAPRVRWALTGLAGALTLVLLLTQSRSGLLGLAAGLATLAVPFRRELVSRATLVPAAVLLLLVAAFVAQRQAYVTQVLESRLQTGARGTNTHFFVYSLIPDVLDRFPLLGLGLNNFSILYEFETGRAGFGPHSYPVQVLTETGLLGALVTSLFLAWVISRALAVLRTGRPGDPEGRETRALGWGLLAAVVATLAGNLFYLTMTFPYWYAVVLLVVTALAVLLPRTARASAARTAKPVAAD</sequence>
<evidence type="ECO:0000256" key="4">
    <source>
        <dbReference type="ARBA" id="ARBA00023136"/>
    </source>
</evidence>
<dbReference type="PANTHER" id="PTHR37422:SF13">
    <property type="entry name" value="LIPOPOLYSACCHARIDE BIOSYNTHESIS PROTEIN PA4999-RELATED"/>
    <property type="match status" value="1"/>
</dbReference>
<evidence type="ECO:0000256" key="1">
    <source>
        <dbReference type="ARBA" id="ARBA00004141"/>
    </source>
</evidence>
<feature type="transmembrane region" description="Helical" evidence="5">
    <location>
        <begin position="273"/>
        <end position="290"/>
    </location>
</feature>
<feature type="transmembrane region" description="Helical" evidence="5">
    <location>
        <begin position="94"/>
        <end position="112"/>
    </location>
</feature>
<name>A0A6J4UHH5_9ACTN</name>
<evidence type="ECO:0000256" key="5">
    <source>
        <dbReference type="SAM" id="Phobius"/>
    </source>
</evidence>
<evidence type="ECO:0000256" key="2">
    <source>
        <dbReference type="ARBA" id="ARBA00022692"/>
    </source>
</evidence>
<feature type="domain" description="O-antigen ligase-related" evidence="6">
    <location>
        <begin position="237"/>
        <end position="371"/>
    </location>
</feature>
<dbReference type="PANTHER" id="PTHR37422">
    <property type="entry name" value="TEICHURONIC ACID BIOSYNTHESIS PROTEIN TUAE"/>
    <property type="match status" value="1"/>
</dbReference>
<feature type="transmembrane region" description="Helical" evidence="5">
    <location>
        <begin position="428"/>
        <end position="444"/>
    </location>
</feature>
<keyword evidence="3 5" id="KW-1133">Transmembrane helix</keyword>
<dbReference type="GO" id="GO:0016020">
    <property type="term" value="C:membrane"/>
    <property type="evidence" value="ECO:0007669"/>
    <property type="project" value="UniProtKB-SubCell"/>
</dbReference>
<proteinExistence type="predicted"/>
<feature type="transmembrane region" description="Helical" evidence="5">
    <location>
        <begin position="250"/>
        <end position="266"/>
    </location>
</feature>
<evidence type="ECO:0000259" key="6">
    <source>
        <dbReference type="Pfam" id="PF04932"/>
    </source>
</evidence>
<reference evidence="7" key="1">
    <citation type="submission" date="2020-02" db="EMBL/GenBank/DDBJ databases">
        <authorList>
            <person name="Meier V. D."/>
        </authorList>
    </citation>
    <scope>NUCLEOTIDE SEQUENCE</scope>
    <source>
        <strain evidence="7">AVDCRST_MAG79</strain>
    </source>
</reference>
<keyword evidence="4 5" id="KW-0472">Membrane</keyword>
<dbReference type="InterPro" id="IPR007016">
    <property type="entry name" value="O-antigen_ligase-rel_domated"/>
</dbReference>
<dbReference type="Pfam" id="PF04932">
    <property type="entry name" value="Wzy_C"/>
    <property type="match status" value="1"/>
</dbReference>